<dbReference type="AlphaFoldDB" id="A0A8E0VL53"/>
<name>A0A8E0VL53_9TREM</name>
<dbReference type="Proteomes" id="UP000728185">
    <property type="component" value="Unassembled WGS sequence"/>
</dbReference>
<keyword evidence="2" id="KW-1185">Reference proteome</keyword>
<organism evidence="1 2">
    <name type="scientific">Fasciolopsis buskii</name>
    <dbReference type="NCBI Taxonomy" id="27845"/>
    <lineage>
        <taxon>Eukaryota</taxon>
        <taxon>Metazoa</taxon>
        <taxon>Spiralia</taxon>
        <taxon>Lophotrochozoa</taxon>
        <taxon>Platyhelminthes</taxon>
        <taxon>Trematoda</taxon>
        <taxon>Digenea</taxon>
        <taxon>Plagiorchiida</taxon>
        <taxon>Echinostomata</taxon>
        <taxon>Echinostomatoidea</taxon>
        <taxon>Fasciolidae</taxon>
        <taxon>Fasciolopsis</taxon>
    </lineage>
</organism>
<protein>
    <submittedName>
        <fullName evidence="1">Uncharacterized protein</fullName>
    </submittedName>
</protein>
<proteinExistence type="predicted"/>
<accession>A0A8E0VL53</accession>
<sequence>SPGSHESRYVLSTKLDCLKPGKPCYQDYLEISAKLPRMSRASGNLPDGSDVREETDTEHLLPIARFCLVNASVQSTDGSDTAHGQIDADSSPNGEFEFGHGSSPDRRVFGPLPSAVGLQFTSNLNLLNMHPAVVPGKGILLEYIGIYFVLFKSSERCDAHDISSSFYVPEALFCTPINPPTGNGSVEYRFKSEAHSTVAYAEITCPPNSWLEPQKPLNFDYEPSFTTGSSQSPWWLERKSFAMHLCDHHQRSWEPYPIPTACLTGKHASVTQCVCIYMCISVHFEQRVQK</sequence>
<evidence type="ECO:0000313" key="1">
    <source>
        <dbReference type="EMBL" id="KAA0191850.1"/>
    </source>
</evidence>
<dbReference type="OrthoDB" id="6281103at2759"/>
<dbReference type="EMBL" id="LUCM01006080">
    <property type="protein sequence ID" value="KAA0191850.1"/>
    <property type="molecule type" value="Genomic_DNA"/>
</dbReference>
<feature type="non-terminal residue" evidence="1">
    <location>
        <position position="1"/>
    </location>
</feature>
<evidence type="ECO:0000313" key="2">
    <source>
        <dbReference type="Proteomes" id="UP000728185"/>
    </source>
</evidence>
<comment type="caution">
    <text evidence="1">The sequence shown here is derived from an EMBL/GenBank/DDBJ whole genome shotgun (WGS) entry which is preliminary data.</text>
</comment>
<reference evidence="1" key="1">
    <citation type="submission" date="2019-05" db="EMBL/GenBank/DDBJ databases">
        <title>Annotation for the trematode Fasciolopsis buski.</title>
        <authorList>
            <person name="Choi Y.-J."/>
        </authorList>
    </citation>
    <scope>NUCLEOTIDE SEQUENCE</scope>
    <source>
        <strain evidence="1">HT</strain>
        <tissue evidence="1">Whole worm</tissue>
    </source>
</reference>
<gene>
    <name evidence="1" type="ORF">FBUS_09777</name>
</gene>